<proteinExistence type="inferred from homology"/>
<reference evidence="5 6" key="1">
    <citation type="journal article" date="2014" name="Genome Announc.">
        <title>Draft genome sequences of eight enterohepatic helicobacter species isolated from both laboratory and wild rodents.</title>
        <authorList>
            <person name="Sheh A."/>
            <person name="Shen Z."/>
            <person name="Fox J.G."/>
        </authorList>
    </citation>
    <scope>NUCLEOTIDE SEQUENCE [LARGE SCALE GENOMIC DNA]</scope>
    <source>
        <strain evidence="5 6">ST1</strain>
    </source>
</reference>
<dbReference type="OrthoDB" id="9808022at2"/>
<comment type="similarity">
    <text evidence="1">Belongs to the anaerobic coproporphyrinogen-III oxidase family. HemW subfamily.</text>
</comment>
<dbReference type="SFLD" id="SFLDF00562">
    <property type="entry name" value="HemN-like__clustered_with_heat"/>
    <property type="match status" value="1"/>
</dbReference>
<evidence type="ECO:0000313" key="7">
    <source>
        <dbReference type="Proteomes" id="UP000255139"/>
    </source>
</evidence>
<dbReference type="PANTHER" id="PTHR13932">
    <property type="entry name" value="COPROPORPHYRINIGEN III OXIDASE"/>
    <property type="match status" value="1"/>
</dbReference>
<gene>
    <name evidence="4" type="primary">hemZ</name>
    <name evidence="5" type="ORF">LS73_006810</name>
    <name evidence="4" type="ORF">NCTC12714_01802</name>
</gene>
<dbReference type="NCBIfam" id="TIGR00539">
    <property type="entry name" value="hemN_rel"/>
    <property type="match status" value="1"/>
</dbReference>
<dbReference type="GO" id="GO:0046872">
    <property type="term" value="F:metal ion binding"/>
    <property type="evidence" value="ECO:0007669"/>
    <property type="project" value="UniProtKB-UniRule"/>
</dbReference>
<dbReference type="Proteomes" id="UP000029922">
    <property type="component" value="Unassembled WGS sequence"/>
</dbReference>
<dbReference type="EMBL" id="JRPD02000015">
    <property type="protein sequence ID" value="TLD99775.1"/>
    <property type="molecule type" value="Genomic_DNA"/>
</dbReference>
<dbReference type="InterPro" id="IPR006638">
    <property type="entry name" value="Elp3/MiaA/NifB-like_rSAM"/>
</dbReference>
<dbReference type="GO" id="GO:0051539">
    <property type="term" value="F:4 iron, 4 sulfur cluster binding"/>
    <property type="evidence" value="ECO:0007669"/>
    <property type="project" value="UniProtKB-UniRule"/>
</dbReference>
<dbReference type="Proteomes" id="UP000255139">
    <property type="component" value="Unassembled WGS sequence"/>
</dbReference>
<keyword evidence="2" id="KW-0411">Iron-sulfur</keyword>
<organism evidence="4 7">
    <name type="scientific">Helicobacter muridarum</name>
    <dbReference type="NCBI Taxonomy" id="216"/>
    <lineage>
        <taxon>Bacteria</taxon>
        <taxon>Pseudomonadati</taxon>
        <taxon>Campylobacterota</taxon>
        <taxon>Epsilonproteobacteria</taxon>
        <taxon>Campylobacterales</taxon>
        <taxon>Helicobacteraceae</taxon>
        <taxon>Helicobacter</taxon>
    </lineage>
</organism>
<dbReference type="InterPro" id="IPR034505">
    <property type="entry name" value="Coproporphyrinogen-III_oxidase"/>
</dbReference>
<keyword evidence="2" id="KW-0408">Iron</keyword>
<evidence type="ECO:0000256" key="1">
    <source>
        <dbReference type="ARBA" id="ARBA00006100"/>
    </source>
</evidence>
<dbReference type="STRING" id="216.LS73_07225"/>
<comment type="function">
    <text evidence="2">Probably acts as a heme chaperone, transferring heme to an unknown acceptor. Binds one molecule of heme per monomer, possibly covalently. Binds 1 [4Fe-4S] cluster. The cluster is coordinated with 3 cysteines and an exchangeable S-adenosyl-L-methionine.</text>
</comment>
<sequence>MRIYIHIPFCDSKCGYCAFFSQTNQEYLIQDYFKALYKDIQYTLAIHNITYISSIFIGGGTPNVVPARYYESIFELLMPLCNIENANSSIEISIESNPNTLTQEWLETLCYFGVNRLSLGVQSFYSDKLILLQRAHSPRDIAHSFDLATRFLDNISLDMIYDCSLDSKFRLQDELAMALNLGISHISAYSLSIDKDSSFAKTNSNHLLRQESLGYVVRDFLCLNGALHYEVSNFALPKKCQHNLGYWNSEEYLGFGASAVSRVGTKRTYATKNLQGYIANPSYRIIEELSLRDLEFEEIFLGFRSEVGVRRKLLNQERLNIALSNNLCLEKDSRVYSKDFFIADELALYLC</sequence>
<keyword evidence="2" id="KW-0479">Metal-binding</keyword>
<evidence type="ECO:0000259" key="3">
    <source>
        <dbReference type="SMART" id="SM00729"/>
    </source>
</evidence>
<name>A0A099TY83_9HELI</name>
<accession>A0A099TY83</accession>
<dbReference type="InterPro" id="IPR058240">
    <property type="entry name" value="rSAM_sf"/>
</dbReference>
<evidence type="ECO:0000256" key="2">
    <source>
        <dbReference type="RuleBase" id="RU364116"/>
    </source>
</evidence>
<dbReference type="InterPro" id="IPR004559">
    <property type="entry name" value="HemW-like"/>
</dbReference>
<keyword evidence="2" id="KW-0963">Cytoplasm</keyword>
<keyword evidence="2" id="KW-0349">Heme</keyword>
<dbReference type="SMART" id="SM00729">
    <property type="entry name" value="Elp3"/>
    <property type="match status" value="1"/>
</dbReference>
<feature type="domain" description="Elp3/MiaA/NifB-like radical SAM core" evidence="3">
    <location>
        <begin position="1"/>
        <end position="219"/>
    </location>
</feature>
<dbReference type="EMBL" id="UGJE01000002">
    <property type="protein sequence ID" value="STQ86991.1"/>
    <property type="molecule type" value="Genomic_DNA"/>
</dbReference>
<comment type="subcellular location">
    <subcellularLocation>
        <location evidence="2">Cytoplasm</location>
    </subcellularLocation>
</comment>
<keyword evidence="2" id="KW-0004">4Fe-4S</keyword>
<dbReference type="Pfam" id="PF04055">
    <property type="entry name" value="Radical_SAM"/>
    <property type="match status" value="1"/>
</dbReference>
<dbReference type="GO" id="GO:0004109">
    <property type="term" value="F:coproporphyrinogen oxidase activity"/>
    <property type="evidence" value="ECO:0007669"/>
    <property type="project" value="InterPro"/>
</dbReference>
<evidence type="ECO:0000313" key="5">
    <source>
        <dbReference type="EMBL" id="TLD99775.1"/>
    </source>
</evidence>
<dbReference type="GO" id="GO:0006779">
    <property type="term" value="P:porphyrin-containing compound biosynthetic process"/>
    <property type="evidence" value="ECO:0007669"/>
    <property type="project" value="InterPro"/>
</dbReference>
<dbReference type="InterPro" id="IPR007197">
    <property type="entry name" value="rSAM"/>
</dbReference>
<dbReference type="GO" id="GO:0005737">
    <property type="term" value="C:cytoplasm"/>
    <property type="evidence" value="ECO:0007669"/>
    <property type="project" value="UniProtKB-SubCell"/>
</dbReference>
<keyword evidence="2" id="KW-0949">S-adenosyl-L-methionine</keyword>
<dbReference type="SUPFAM" id="SSF102114">
    <property type="entry name" value="Radical SAM enzymes"/>
    <property type="match status" value="1"/>
</dbReference>
<dbReference type="AlphaFoldDB" id="A0A099TY83"/>
<dbReference type="SFLD" id="SFLDS00029">
    <property type="entry name" value="Radical_SAM"/>
    <property type="match status" value="1"/>
</dbReference>
<keyword evidence="4" id="KW-0560">Oxidoreductase</keyword>
<dbReference type="CDD" id="cd01335">
    <property type="entry name" value="Radical_SAM"/>
    <property type="match status" value="1"/>
</dbReference>
<dbReference type="SFLD" id="SFLDG01065">
    <property type="entry name" value="anaerobic_coproporphyrinogen-I"/>
    <property type="match status" value="1"/>
</dbReference>
<protein>
    <recommendedName>
        <fullName evidence="2">Heme chaperone HemW</fullName>
    </recommendedName>
</protein>
<reference evidence="4 7" key="2">
    <citation type="submission" date="2018-06" db="EMBL/GenBank/DDBJ databases">
        <authorList>
            <consortium name="Pathogen Informatics"/>
            <person name="Doyle S."/>
        </authorList>
    </citation>
    <scope>NUCLEOTIDE SEQUENCE [LARGE SCALE GENOMIC DNA]</scope>
    <source>
        <strain evidence="4 7">NCTC12714</strain>
    </source>
</reference>
<evidence type="ECO:0000313" key="6">
    <source>
        <dbReference type="Proteomes" id="UP000029922"/>
    </source>
</evidence>
<dbReference type="PANTHER" id="PTHR13932:SF5">
    <property type="entry name" value="RADICAL S-ADENOSYL METHIONINE DOMAIN-CONTAINING PROTEIN 1, MITOCHONDRIAL"/>
    <property type="match status" value="1"/>
</dbReference>
<dbReference type="RefSeq" id="WP_034558583.1">
    <property type="nucleotide sequence ID" value="NZ_FZML01000009.1"/>
</dbReference>
<evidence type="ECO:0000313" key="4">
    <source>
        <dbReference type="EMBL" id="STQ86991.1"/>
    </source>
</evidence>
<keyword evidence="7" id="KW-1185">Reference proteome</keyword>
<keyword evidence="2" id="KW-0143">Chaperone</keyword>